<sequence>MALDHNISSIHDGDAASRTTEESSHGGTGFGGLSERLDNEMKKMWSWKAGAMLGSAQQRGRRGRPPPGPSGTGSGGLGRGSWSAGWRIHTLS</sequence>
<evidence type="ECO:0000313" key="3">
    <source>
        <dbReference type="Proteomes" id="UP000314294"/>
    </source>
</evidence>
<evidence type="ECO:0000256" key="1">
    <source>
        <dbReference type="SAM" id="MobiDB-lite"/>
    </source>
</evidence>
<name>A0A4Z2FNI4_9TELE</name>
<protein>
    <submittedName>
        <fullName evidence="2">Uncharacterized protein</fullName>
    </submittedName>
</protein>
<gene>
    <name evidence="2" type="ORF">EYF80_047423</name>
</gene>
<dbReference type="EMBL" id="SRLO01001038">
    <property type="protein sequence ID" value="TNN42410.1"/>
    <property type="molecule type" value="Genomic_DNA"/>
</dbReference>
<organism evidence="2 3">
    <name type="scientific">Liparis tanakae</name>
    <name type="common">Tanaka's snailfish</name>
    <dbReference type="NCBI Taxonomy" id="230148"/>
    <lineage>
        <taxon>Eukaryota</taxon>
        <taxon>Metazoa</taxon>
        <taxon>Chordata</taxon>
        <taxon>Craniata</taxon>
        <taxon>Vertebrata</taxon>
        <taxon>Euteleostomi</taxon>
        <taxon>Actinopterygii</taxon>
        <taxon>Neopterygii</taxon>
        <taxon>Teleostei</taxon>
        <taxon>Neoteleostei</taxon>
        <taxon>Acanthomorphata</taxon>
        <taxon>Eupercaria</taxon>
        <taxon>Perciformes</taxon>
        <taxon>Cottioidei</taxon>
        <taxon>Cottales</taxon>
        <taxon>Liparidae</taxon>
        <taxon>Liparis</taxon>
    </lineage>
</organism>
<dbReference type="Proteomes" id="UP000314294">
    <property type="component" value="Unassembled WGS sequence"/>
</dbReference>
<reference evidence="2 3" key="1">
    <citation type="submission" date="2019-03" db="EMBL/GenBank/DDBJ databases">
        <title>First draft genome of Liparis tanakae, snailfish: a comprehensive survey of snailfish specific genes.</title>
        <authorList>
            <person name="Kim W."/>
            <person name="Song I."/>
            <person name="Jeong J.-H."/>
            <person name="Kim D."/>
            <person name="Kim S."/>
            <person name="Ryu S."/>
            <person name="Song J.Y."/>
            <person name="Lee S.K."/>
        </authorList>
    </citation>
    <scope>NUCLEOTIDE SEQUENCE [LARGE SCALE GENOMIC DNA]</scope>
    <source>
        <tissue evidence="2">Muscle</tissue>
    </source>
</reference>
<feature type="region of interest" description="Disordered" evidence="1">
    <location>
        <begin position="1"/>
        <end position="35"/>
    </location>
</feature>
<feature type="compositionally biased region" description="Basic and acidic residues" evidence="1">
    <location>
        <begin position="11"/>
        <end position="24"/>
    </location>
</feature>
<evidence type="ECO:0000313" key="2">
    <source>
        <dbReference type="EMBL" id="TNN42410.1"/>
    </source>
</evidence>
<feature type="region of interest" description="Disordered" evidence="1">
    <location>
        <begin position="48"/>
        <end position="92"/>
    </location>
</feature>
<keyword evidence="3" id="KW-1185">Reference proteome</keyword>
<dbReference type="AlphaFoldDB" id="A0A4Z2FNI4"/>
<proteinExistence type="predicted"/>
<accession>A0A4Z2FNI4</accession>
<comment type="caution">
    <text evidence="2">The sequence shown here is derived from an EMBL/GenBank/DDBJ whole genome shotgun (WGS) entry which is preliminary data.</text>
</comment>
<feature type="compositionally biased region" description="Low complexity" evidence="1">
    <location>
        <begin position="80"/>
        <end position="92"/>
    </location>
</feature>
<feature type="compositionally biased region" description="Gly residues" evidence="1">
    <location>
        <begin position="70"/>
        <end position="79"/>
    </location>
</feature>